<dbReference type="InterPro" id="IPR042855">
    <property type="entry name" value="V_SNARE_CC"/>
</dbReference>
<keyword evidence="3" id="KW-0175">Coiled coil</keyword>
<dbReference type="AlphaFoldDB" id="A0A8T0A8X0"/>
<keyword evidence="4" id="KW-1133">Transmembrane helix</keyword>
<evidence type="ECO:0000256" key="2">
    <source>
        <dbReference type="ARBA" id="ARBA00046280"/>
    </source>
</evidence>
<evidence type="ECO:0000259" key="5">
    <source>
        <dbReference type="PROSITE" id="PS50892"/>
    </source>
</evidence>
<sequence>MTTDMEGQSKLEQLQGNVEEVRIIMQDNYTNVKEREEKLKRLDERAEALLESSKRFHKTSKRVRNKMEKENTGLQCKIWKIVVVALALVALVIIIICIAVGVLQ</sequence>
<dbReference type="SUPFAM" id="SSF58038">
    <property type="entry name" value="SNARE fusion complex"/>
    <property type="match status" value="1"/>
</dbReference>
<name>A0A8T0A8X0_SILME</name>
<comment type="caution">
    <text evidence="6">The sequence shown here is derived from an EMBL/GenBank/DDBJ whole genome shotgun (WGS) entry which is preliminary data.</text>
</comment>
<dbReference type="InterPro" id="IPR016444">
    <property type="entry name" value="Synaptobrevin/VAMP"/>
</dbReference>
<dbReference type="Gene3D" id="1.20.5.110">
    <property type="match status" value="1"/>
</dbReference>
<dbReference type="EMBL" id="JABFDY010000027">
    <property type="protein sequence ID" value="KAF7687667.1"/>
    <property type="molecule type" value="Genomic_DNA"/>
</dbReference>
<protein>
    <recommendedName>
        <fullName evidence="5">V-SNARE coiled-coil homology domain-containing protein</fullName>
    </recommendedName>
</protein>
<keyword evidence="7" id="KW-1185">Reference proteome</keyword>
<dbReference type="PROSITE" id="PS50892">
    <property type="entry name" value="V_SNARE"/>
    <property type="match status" value="1"/>
</dbReference>
<comment type="similarity">
    <text evidence="1">Belongs to the synaptobrevin family.</text>
</comment>
<dbReference type="Proteomes" id="UP000606274">
    <property type="component" value="Unassembled WGS sequence"/>
</dbReference>
<dbReference type="InterPro" id="IPR001388">
    <property type="entry name" value="Synaptobrevin-like"/>
</dbReference>
<proteinExistence type="inferred from homology"/>
<evidence type="ECO:0000256" key="1">
    <source>
        <dbReference type="ARBA" id="ARBA00008025"/>
    </source>
</evidence>
<comment type="subcellular location">
    <subcellularLocation>
        <location evidence="2">Endomembrane system</location>
        <topology evidence="2">Single-pass type IV membrane protein</topology>
    </subcellularLocation>
</comment>
<feature type="domain" description="V-SNARE coiled-coil homology" evidence="5">
    <location>
        <begin position="10"/>
        <end position="70"/>
    </location>
</feature>
<dbReference type="OrthoDB" id="190375at2759"/>
<dbReference type="PRINTS" id="PR00219">
    <property type="entry name" value="SYNAPTOBREVN"/>
</dbReference>
<dbReference type="Pfam" id="PF00957">
    <property type="entry name" value="Synaptobrevin"/>
    <property type="match status" value="1"/>
</dbReference>
<reference evidence="6" key="1">
    <citation type="submission" date="2020-08" db="EMBL/GenBank/DDBJ databases">
        <title>Chromosome-level assembly of Southern catfish (Silurus meridionalis) provides insights into visual adaptation to the nocturnal and benthic lifestyles.</title>
        <authorList>
            <person name="Zhang Y."/>
            <person name="Wang D."/>
            <person name="Peng Z."/>
        </authorList>
    </citation>
    <scope>NUCLEOTIDE SEQUENCE</scope>
    <source>
        <strain evidence="6">SWU-2019-XX</strain>
        <tissue evidence="6">Muscle</tissue>
    </source>
</reference>
<keyword evidence="4" id="KW-0812">Transmembrane</keyword>
<dbReference type="GO" id="GO:0016020">
    <property type="term" value="C:membrane"/>
    <property type="evidence" value="ECO:0007669"/>
    <property type="project" value="InterPro"/>
</dbReference>
<organism evidence="6 7">
    <name type="scientific">Silurus meridionalis</name>
    <name type="common">Southern catfish</name>
    <name type="synonym">Silurus soldatovi meridionalis</name>
    <dbReference type="NCBI Taxonomy" id="175797"/>
    <lineage>
        <taxon>Eukaryota</taxon>
        <taxon>Metazoa</taxon>
        <taxon>Chordata</taxon>
        <taxon>Craniata</taxon>
        <taxon>Vertebrata</taxon>
        <taxon>Euteleostomi</taxon>
        <taxon>Actinopterygii</taxon>
        <taxon>Neopterygii</taxon>
        <taxon>Teleostei</taxon>
        <taxon>Ostariophysi</taxon>
        <taxon>Siluriformes</taxon>
        <taxon>Siluridae</taxon>
        <taxon>Silurus</taxon>
    </lineage>
</organism>
<evidence type="ECO:0000256" key="4">
    <source>
        <dbReference type="SAM" id="Phobius"/>
    </source>
</evidence>
<evidence type="ECO:0000313" key="7">
    <source>
        <dbReference type="Proteomes" id="UP000606274"/>
    </source>
</evidence>
<gene>
    <name evidence="6" type="ORF">HF521_014895</name>
</gene>
<dbReference type="GO" id="GO:0016192">
    <property type="term" value="P:vesicle-mediated transport"/>
    <property type="evidence" value="ECO:0007669"/>
    <property type="project" value="InterPro"/>
</dbReference>
<evidence type="ECO:0000313" key="6">
    <source>
        <dbReference type="EMBL" id="KAF7687667.1"/>
    </source>
</evidence>
<evidence type="ECO:0000256" key="3">
    <source>
        <dbReference type="PROSITE-ProRule" id="PRU00290"/>
    </source>
</evidence>
<dbReference type="PANTHER" id="PTHR45701">
    <property type="entry name" value="SYNAPTOBREVIN FAMILY MEMBER"/>
    <property type="match status" value="1"/>
</dbReference>
<feature type="transmembrane region" description="Helical" evidence="4">
    <location>
        <begin position="78"/>
        <end position="103"/>
    </location>
</feature>
<dbReference type="GO" id="GO:0012505">
    <property type="term" value="C:endomembrane system"/>
    <property type="evidence" value="ECO:0007669"/>
    <property type="project" value="UniProtKB-SubCell"/>
</dbReference>
<keyword evidence="4" id="KW-0472">Membrane</keyword>
<accession>A0A8T0A8X0</accession>